<evidence type="ECO:0000313" key="1">
    <source>
        <dbReference type="EMBL" id="AXH71064.1"/>
    </source>
</evidence>
<evidence type="ECO:0000313" key="2">
    <source>
        <dbReference type="Proteomes" id="UP000260425"/>
    </source>
</evidence>
<sequence length="152" mass="17787">MSKKEIWEAKAKVGDLVRLVYSSDEHYPPGTILKVHEVMDMSAIRGQLDKEREEMGEEFFEFAYPSGTHSDEVVAFPPWVRVGVDIQNECFGVMFFLENEDYEVLTEEEAAEYMESQKERFQNIASSFKSTEDGTILLDRDNPKHREWYEDE</sequence>
<dbReference type="EMBL" id="MH606185">
    <property type="protein sequence ID" value="AXH71064.1"/>
    <property type="molecule type" value="Genomic_DNA"/>
</dbReference>
<gene>
    <name evidence="1" type="ORF">BSP38_022</name>
</gene>
<accession>A0A345MJN2</accession>
<reference evidence="1 2" key="1">
    <citation type="submission" date="2018-07" db="EMBL/GenBank/DDBJ databases">
        <title>Complete nucleotide sequence of Bacillus phage BSP38.</title>
        <authorList>
            <person name="Ghosh K."/>
            <person name="Kim K.-P."/>
        </authorList>
    </citation>
    <scope>NUCLEOTIDE SEQUENCE [LARGE SCALE GENOMIC DNA]</scope>
</reference>
<name>A0A345MJN2_BPBSP</name>
<proteinExistence type="predicted"/>
<organismHost>
    <name type="scientific">Bacillus subtilis</name>
    <dbReference type="NCBI Taxonomy" id="1423"/>
</organismHost>
<keyword evidence="2" id="KW-1185">Reference proteome</keyword>
<protein>
    <submittedName>
        <fullName evidence="1">Uncharacterized protein</fullName>
    </submittedName>
</protein>
<dbReference type="Proteomes" id="UP000260425">
    <property type="component" value="Segment"/>
</dbReference>
<organism evidence="1 2">
    <name type="scientific">Bacillus phage BSP38</name>
    <dbReference type="NCBI Taxonomy" id="2283013"/>
    <lineage>
        <taxon>Viruses</taxon>
        <taxon>Duplodnaviria</taxon>
        <taxon>Heunggongvirae</taxon>
        <taxon>Uroviricota</taxon>
        <taxon>Caudoviricetes</taxon>
        <taxon>Herelleviridae</taxon>
        <taxon>Bastillevirinae</taxon>
        <taxon>Jeonjuvirus</taxon>
        <taxon>Jeonjuvirus BSP38</taxon>
    </lineage>
</organism>